<reference evidence="1" key="1">
    <citation type="submission" date="2022-05" db="EMBL/GenBank/DDBJ databases">
        <title>Chromosome-level genome of Chaenocephalus aceratus.</title>
        <authorList>
            <person name="Park H."/>
        </authorList>
    </citation>
    <scope>NUCLEOTIDE SEQUENCE</scope>
    <source>
        <strain evidence="1">KU_202001</strain>
    </source>
</reference>
<dbReference type="Proteomes" id="UP001057452">
    <property type="component" value="Chromosome 10"/>
</dbReference>
<evidence type="ECO:0000313" key="2">
    <source>
        <dbReference type="Proteomes" id="UP001057452"/>
    </source>
</evidence>
<comment type="caution">
    <text evidence="1">The sequence shown here is derived from an EMBL/GenBank/DDBJ whole genome shotgun (WGS) entry which is preliminary data.</text>
</comment>
<proteinExistence type="predicted"/>
<protein>
    <submittedName>
        <fullName evidence="1">Uncharacterized protein</fullName>
    </submittedName>
</protein>
<gene>
    <name evidence="1" type="ORF">KUCAC02_004535</name>
</gene>
<evidence type="ECO:0000313" key="1">
    <source>
        <dbReference type="EMBL" id="KAI4819282.1"/>
    </source>
</evidence>
<feature type="non-terminal residue" evidence="1">
    <location>
        <position position="1"/>
    </location>
</feature>
<keyword evidence="2" id="KW-1185">Reference proteome</keyword>
<sequence>PTLWDQQAIVVLLLLAAPFAINLIVIAFLIHNIEMKTCDYCNASVSLQTNPVPASGDQQRQQRDEDSIMYSAPSFMKRKTGRANRKNTKSEERETIYTNVMYLVMD</sequence>
<dbReference type="EMBL" id="CM043794">
    <property type="protein sequence ID" value="KAI4819282.1"/>
    <property type="molecule type" value="Genomic_DNA"/>
</dbReference>
<name>A0ACB9WZS3_CHAAC</name>
<organism evidence="1 2">
    <name type="scientific">Chaenocephalus aceratus</name>
    <name type="common">Blackfin icefish</name>
    <name type="synonym">Chaenichthys aceratus</name>
    <dbReference type="NCBI Taxonomy" id="36190"/>
    <lineage>
        <taxon>Eukaryota</taxon>
        <taxon>Metazoa</taxon>
        <taxon>Chordata</taxon>
        <taxon>Craniata</taxon>
        <taxon>Vertebrata</taxon>
        <taxon>Euteleostomi</taxon>
        <taxon>Actinopterygii</taxon>
        <taxon>Neopterygii</taxon>
        <taxon>Teleostei</taxon>
        <taxon>Neoteleostei</taxon>
        <taxon>Acanthomorphata</taxon>
        <taxon>Eupercaria</taxon>
        <taxon>Perciformes</taxon>
        <taxon>Notothenioidei</taxon>
        <taxon>Channichthyidae</taxon>
        <taxon>Chaenocephalus</taxon>
    </lineage>
</organism>
<accession>A0ACB9WZS3</accession>